<feature type="signal peptide" evidence="1">
    <location>
        <begin position="1"/>
        <end position="25"/>
    </location>
</feature>
<sequence>MWFLMKNPLFFIVCCVLWGCISTSATSPLRPTSGSFNKTGQNDIVLDSNGFDFVTSNATIQSDEQSRRRLLDTSASGEKKPIRILYTITTLSEYDKGTRATVLGFDRLKNLLIPVVKEGVKSMISRGYHVDVYIISYYEMTRKSLVLSAMAELSSDINVNFWDNAAPISYDPMKRDKPDAKLWENTLGLARQHRFVVKDNLFDYDLFLNFEDDMILNADMVDNHLQMTKTLYKLRETAPDEVPDDQLKNFHGPLTKDQLKRSYPGLMRVEVLLDEKHFGTQSKLDPVPVADHADIDPKPCCHLSNIASSDSRPQAPTTDQLFLWETNIIALGVRHIDELGWVTLLRGPRARNDEKGLTLADFWSGTGNYFGKDGRPKPGAFEYLNNEGGWMGTRQQIWEWHTEICLGGFLPPFDSPHYNFDGLDPRNVEYWSGGLNLFTARHACNMQRLVSLDPDNFARHLIYHSANNKQRQLHGKKQSFVKVNDLFGQLLTITKDAEDKMKEAK</sequence>
<accession>A0A7S0UF75</accession>
<name>A0A7S0UF75_9STRA</name>
<feature type="chain" id="PRO_5031243319" evidence="1">
    <location>
        <begin position="26"/>
        <end position="505"/>
    </location>
</feature>
<evidence type="ECO:0000313" key="2">
    <source>
        <dbReference type="EMBL" id="CAD8760631.1"/>
    </source>
</evidence>
<reference evidence="2" key="1">
    <citation type="submission" date="2021-01" db="EMBL/GenBank/DDBJ databases">
        <authorList>
            <person name="Corre E."/>
            <person name="Pelletier E."/>
            <person name="Niang G."/>
            <person name="Scheremetjew M."/>
            <person name="Finn R."/>
            <person name="Kale V."/>
            <person name="Holt S."/>
            <person name="Cochrane G."/>
            <person name="Meng A."/>
            <person name="Brown T."/>
            <person name="Cohen L."/>
        </authorList>
    </citation>
    <scope>NUCLEOTIDE SEQUENCE</scope>
    <source>
        <strain evidence="2">UNC1205</strain>
    </source>
</reference>
<keyword evidence="1" id="KW-0732">Signal</keyword>
<gene>
    <name evidence="2" type="ORF">PDEL1432_LOCUS671</name>
</gene>
<organism evidence="2">
    <name type="scientific">Pseudo-nitzschia delicatissima</name>
    <dbReference type="NCBI Taxonomy" id="44447"/>
    <lineage>
        <taxon>Eukaryota</taxon>
        <taxon>Sar</taxon>
        <taxon>Stramenopiles</taxon>
        <taxon>Ochrophyta</taxon>
        <taxon>Bacillariophyta</taxon>
        <taxon>Bacillariophyceae</taxon>
        <taxon>Bacillariophycidae</taxon>
        <taxon>Bacillariales</taxon>
        <taxon>Bacillariaceae</taxon>
        <taxon>Pseudo-nitzschia</taxon>
    </lineage>
</organism>
<evidence type="ECO:0000256" key="1">
    <source>
        <dbReference type="SAM" id="SignalP"/>
    </source>
</evidence>
<dbReference type="EMBL" id="HBFL01000941">
    <property type="protein sequence ID" value="CAD8760631.1"/>
    <property type="molecule type" value="Transcribed_RNA"/>
</dbReference>
<protein>
    <submittedName>
        <fullName evidence="2">Uncharacterized protein</fullName>
    </submittedName>
</protein>
<proteinExistence type="predicted"/>
<dbReference type="AlphaFoldDB" id="A0A7S0UF75"/>